<evidence type="ECO:0000256" key="3">
    <source>
        <dbReference type="ARBA" id="ARBA00022448"/>
    </source>
</evidence>
<evidence type="ECO:0000256" key="5">
    <source>
        <dbReference type="ARBA" id="ARBA00022692"/>
    </source>
</evidence>
<keyword evidence="8" id="KW-0732">Signal</keyword>
<dbReference type="AlphaFoldDB" id="A0A5N1J759"/>
<evidence type="ECO:0000256" key="4">
    <source>
        <dbReference type="ARBA" id="ARBA00022452"/>
    </source>
</evidence>
<dbReference type="GO" id="GO:0015288">
    <property type="term" value="F:porin activity"/>
    <property type="evidence" value="ECO:0007669"/>
    <property type="project" value="TreeGrafter"/>
</dbReference>
<keyword evidence="5" id="KW-0812">Transmembrane</keyword>
<keyword evidence="7" id="KW-0998">Cell outer membrane</keyword>
<dbReference type="PANTHER" id="PTHR30026">
    <property type="entry name" value="OUTER MEMBRANE PROTEIN TOLC"/>
    <property type="match status" value="1"/>
</dbReference>
<feature type="signal peptide" evidence="8">
    <location>
        <begin position="1"/>
        <end position="23"/>
    </location>
</feature>
<keyword evidence="4" id="KW-1134">Transmembrane beta strand</keyword>
<evidence type="ECO:0000256" key="8">
    <source>
        <dbReference type="SAM" id="SignalP"/>
    </source>
</evidence>
<dbReference type="EMBL" id="VTWT01000002">
    <property type="protein sequence ID" value="KAA9341027.1"/>
    <property type="molecule type" value="Genomic_DNA"/>
</dbReference>
<dbReference type="Gene3D" id="1.20.1600.10">
    <property type="entry name" value="Outer membrane efflux proteins (OEP)"/>
    <property type="match status" value="1"/>
</dbReference>
<evidence type="ECO:0000256" key="6">
    <source>
        <dbReference type="ARBA" id="ARBA00023136"/>
    </source>
</evidence>
<gene>
    <name evidence="9" type="ORF">F0P94_06265</name>
</gene>
<name>A0A5N1J759_9BACT</name>
<dbReference type="PANTHER" id="PTHR30026:SF20">
    <property type="entry name" value="OUTER MEMBRANE PROTEIN TOLC"/>
    <property type="match status" value="1"/>
</dbReference>
<dbReference type="Proteomes" id="UP000326570">
    <property type="component" value="Unassembled WGS sequence"/>
</dbReference>
<reference evidence="9 10" key="1">
    <citation type="submission" date="2019-09" db="EMBL/GenBank/DDBJ databases">
        <title>Genome sequence of Adhaeribacter sp. M2.</title>
        <authorList>
            <person name="Srinivasan S."/>
        </authorList>
    </citation>
    <scope>NUCLEOTIDE SEQUENCE [LARGE SCALE GENOMIC DNA]</scope>
    <source>
        <strain evidence="9 10">M2</strain>
    </source>
</reference>
<feature type="chain" id="PRO_5024943193" evidence="8">
    <location>
        <begin position="24"/>
        <end position="443"/>
    </location>
</feature>
<dbReference type="InterPro" id="IPR051906">
    <property type="entry name" value="TolC-like"/>
</dbReference>
<dbReference type="RefSeq" id="WP_150902954.1">
    <property type="nucleotide sequence ID" value="NZ_VTWT01000002.1"/>
</dbReference>
<keyword evidence="6" id="KW-0472">Membrane</keyword>
<evidence type="ECO:0000313" key="9">
    <source>
        <dbReference type="EMBL" id="KAA9341027.1"/>
    </source>
</evidence>
<dbReference type="GO" id="GO:0015562">
    <property type="term" value="F:efflux transmembrane transporter activity"/>
    <property type="evidence" value="ECO:0007669"/>
    <property type="project" value="InterPro"/>
</dbReference>
<dbReference type="Pfam" id="PF02321">
    <property type="entry name" value="OEP"/>
    <property type="match status" value="2"/>
</dbReference>
<dbReference type="GO" id="GO:0009279">
    <property type="term" value="C:cell outer membrane"/>
    <property type="evidence" value="ECO:0007669"/>
    <property type="project" value="UniProtKB-SubCell"/>
</dbReference>
<accession>A0A5N1J759</accession>
<comment type="similarity">
    <text evidence="2">Belongs to the outer membrane factor (OMF) (TC 1.B.17) family.</text>
</comment>
<evidence type="ECO:0000256" key="7">
    <source>
        <dbReference type="ARBA" id="ARBA00023237"/>
    </source>
</evidence>
<dbReference type="GO" id="GO:1990281">
    <property type="term" value="C:efflux pump complex"/>
    <property type="evidence" value="ECO:0007669"/>
    <property type="project" value="TreeGrafter"/>
</dbReference>
<protein>
    <submittedName>
        <fullName evidence="9">TolC family protein</fullName>
    </submittedName>
</protein>
<dbReference type="InterPro" id="IPR003423">
    <property type="entry name" value="OMP_efflux"/>
</dbReference>
<proteinExistence type="inferred from homology"/>
<organism evidence="9 10">
    <name type="scientific">Adhaeribacter soli</name>
    <dbReference type="NCBI Taxonomy" id="2607655"/>
    <lineage>
        <taxon>Bacteria</taxon>
        <taxon>Pseudomonadati</taxon>
        <taxon>Bacteroidota</taxon>
        <taxon>Cytophagia</taxon>
        <taxon>Cytophagales</taxon>
        <taxon>Hymenobacteraceae</taxon>
        <taxon>Adhaeribacter</taxon>
    </lineage>
</organism>
<evidence type="ECO:0000256" key="2">
    <source>
        <dbReference type="ARBA" id="ARBA00007613"/>
    </source>
</evidence>
<sequence length="443" mass="51271">MFRHVKSNLLLFLLFFSGRIVHAQSRAVSLAEALQFAQQNQLTVHNKQYNVQVNEARLRQEKAARYPEISGAFDMRYNQQLPTVILPGEFRNLPAQNIPVVFGTKYAATAALEGNYAVFDPERKYNTGKAKLQENISRNELLVAQTDLALEVRKAYYACLLNHKKIKLTLGNLGRSETFLRNTQTLFQNGQVQPVDVDRAQFDVQSQQAELQKATLNLNQNLLSLKYQMGFPLDSAIVLTDTLLLSGERQAVFLPDELKVEARPEYRNLQLQQEQENLLLTRNRHNALPTLRLYGYYGSQAFREKFNFTNTTEKWYPVSYFGAELNWLLFQGFLRRAQVQESKIALKIRHNELLIFERDYVFQTYSKLLAMQTEQQNVHVREANVQLAEKILNVTRIRFENSLVQSQEVTDAANDLLEAQTSYLNALYDFILARLEYERIQGK</sequence>
<dbReference type="SUPFAM" id="SSF56954">
    <property type="entry name" value="Outer membrane efflux proteins (OEP)"/>
    <property type="match status" value="1"/>
</dbReference>
<evidence type="ECO:0000256" key="1">
    <source>
        <dbReference type="ARBA" id="ARBA00004442"/>
    </source>
</evidence>
<evidence type="ECO:0000313" key="10">
    <source>
        <dbReference type="Proteomes" id="UP000326570"/>
    </source>
</evidence>
<comment type="subcellular location">
    <subcellularLocation>
        <location evidence="1">Cell outer membrane</location>
    </subcellularLocation>
</comment>
<keyword evidence="10" id="KW-1185">Reference proteome</keyword>
<keyword evidence="3" id="KW-0813">Transport</keyword>
<comment type="caution">
    <text evidence="9">The sequence shown here is derived from an EMBL/GenBank/DDBJ whole genome shotgun (WGS) entry which is preliminary data.</text>
</comment>